<dbReference type="Pfam" id="PF00004">
    <property type="entry name" value="AAA"/>
    <property type="match status" value="1"/>
</dbReference>
<reference evidence="8" key="1">
    <citation type="journal article" date="2011" name="Genome Biol.">
        <title>Comparative genomics of the social amoebae Dictyostelium discoideum and Dictyostelium purpureum.</title>
        <authorList>
            <consortium name="US DOE Joint Genome Institute (JGI-PGF)"/>
            <person name="Sucgang R."/>
            <person name="Kuo A."/>
            <person name="Tian X."/>
            <person name="Salerno W."/>
            <person name="Parikh A."/>
            <person name="Feasley C.L."/>
            <person name="Dalin E."/>
            <person name="Tu H."/>
            <person name="Huang E."/>
            <person name="Barry K."/>
            <person name="Lindquist E."/>
            <person name="Shapiro H."/>
            <person name="Bruce D."/>
            <person name="Schmutz J."/>
            <person name="Salamov A."/>
            <person name="Fey P."/>
            <person name="Gaudet P."/>
            <person name="Anjard C."/>
            <person name="Babu M.M."/>
            <person name="Basu S."/>
            <person name="Bushmanova Y."/>
            <person name="van der Wel H."/>
            <person name="Katoh-Kurasawa M."/>
            <person name="Dinh C."/>
            <person name="Coutinho P.M."/>
            <person name="Saito T."/>
            <person name="Elias M."/>
            <person name="Schaap P."/>
            <person name="Kay R.R."/>
            <person name="Henrissat B."/>
            <person name="Eichinger L."/>
            <person name="Rivero F."/>
            <person name="Putnam N.H."/>
            <person name="West C.M."/>
            <person name="Loomis W.F."/>
            <person name="Chisholm R.L."/>
            <person name="Shaulsky G."/>
            <person name="Strassmann J.E."/>
            <person name="Queller D.C."/>
            <person name="Kuspa A."/>
            <person name="Grigoriev I.V."/>
        </authorList>
    </citation>
    <scope>NUCLEOTIDE SEQUENCE [LARGE SCALE GENOMIC DNA]</scope>
    <source>
        <strain evidence="8">QSDP1</strain>
    </source>
</reference>
<dbReference type="RefSeq" id="XP_003283304.1">
    <property type="nucleotide sequence ID" value="XM_003283256.1"/>
</dbReference>
<dbReference type="SUPFAM" id="SSF52540">
    <property type="entry name" value="P-loop containing nucleoside triphosphate hydrolases"/>
    <property type="match status" value="1"/>
</dbReference>
<dbReference type="InterPro" id="IPR027417">
    <property type="entry name" value="P-loop_NTPase"/>
</dbReference>
<dbReference type="GO" id="GO:0007131">
    <property type="term" value="P:reciprocal meiotic recombination"/>
    <property type="evidence" value="ECO:0000318"/>
    <property type="project" value="GO_Central"/>
</dbReference>
<dbReference type="eggNOG" id="KOG0744">
    <property type="taxonomic scope" value="Eukaryota"/>
</dbReference>
<evidence type="ECO:0000256" key="3">
    <source>
        <dbReference type="ARBA" id="ARBA00022840"/>
    </source>
</evidence>
<proteinExistence type="inferred from homology"/>
<keyword evidence="3 5" id="KW-0067">ATP-binding</keyword>
<protein>
    <recommendedName>
        <fullName evidence="6">AAA+ ATPase domain-containing protein</fullName>
    </recommendedName>
</protein>
<sequence length="349" mass="39655">NEGEDCIVNIGVEVIINEKSNVSFRSLKESFELFIKETNKQQEVIKSLLSLKSLERTITYLDHPEKNIVEYYKVILLGITSNNLSNKILSFQNSSNEVSDCQLQDIDKLNVSTINYQIFLYKLSHDSPQSELIDEQESFSPYQQLLLPNKSFETLWENLIYEEGLKSNLLSYMSTIVLFSKFKIDSNICSNNKVIFLYGPPGTGKTSLAKALAQKISILYKDKFSYTQLIEINTHSLFSKWFSESGKLVMRMFENIKEILEDQNCFVMILIDEVESLAAARNASINSGTEPTDSIRVVNAFLTQLDQLKNFSNVLVVATSNITKAVDLAFIDRADIKQYIGPPSVKARE</sequence>
<dbReference type="GO" id="GO:0051598">
    <property type="term" value="P:meiotic recombination checkpoint signaling"/>
    <property type="evidence" value="ECO:0000318"/>
    <property type="project" value="GO_Central"/>
</dbReference>
<dbReference type="InParanoid" id="F0Z7C1"/>
<evidence type="ECO:0000259" key="6">
    <source>
        <dbReference type="SMART" id="SM00382"/>
    </source>
</evidence>
<evidence type="ECO:0000256" key="5">
    <source>
        <dbReference type="RuleBase" id="RU003651"/>
    </source>
</evidence>
<accession>F0Z7C1</accession>
<dbReference type="OMA" id="IRKMVAN"/>
<dbReference type="InterPro" id="IPR003960">
    <property type="entry name" value="ATPase_AAA_CS"/>
</dbReference>
<feature type="domain" description="AAA+ ATPase" evidence="6">
    <location>
        <begin position="191"/>
        <end position="344"/>
    </location>
</feature>
<dbReference type="FunFam" id="3.40.50.300:FF:001494">
    <property type="entry name" value="Pachytene checkpoint component Pch2"/>
    <property type="match status" value="1"/>
</dbReference>
<dbReference type="GO" id="GO:0005524">
    <property type="term" value="F:ATP binding"/>
    <property type="evidence" value="ECO:0007669"/>
    <property type="project" value="UniProtKB-KW"/>
</dbReference>
<feature type="non-terminal residue" evidence="7">
    <location>
        <position position="349"/>
    </location>
</feature>
<dbReference type="InterPro" id="IPR003593">
    <property type="entry name" value="AAA+_ATPase"/>
</dbReference>
<dbReference type="Proteomes" id="UP000001064">
    <property type="component" value="Unassembled WGS sequence"/>
</dbReference>
<evidence type="ECO:0000256" key="1">
    <source>
        <dbReference type="ARBA" id="ARBA00007271"/>
    </source>
</evidence>
<dbReference type="PRINTS" id="PR00300">
    <property type="entry name" value="CLPPROTEASEA"/>
</dbReference>
<evidence type="ECO:0000313" key="7">
    <source>
        <dbReference type="EMBL" id="EGC40114.1"/>
    </source>
</evidence>
<dbReference type="InterPro" id="IPR044539">
    <property type="entry name" value="Pch2-like"/>
</dbReference>
<feature type="non-terminal residue" evidence="7">
    <location>
        <position position="1"/>
    </location>
</feature>
<dbReference type="PROSITE" id="PS00674">
    <property type="entry name" value="AAA"/>
    <property type="match status" value="1"/>
</dbReference>
<dbReference type="SMART" id="SM00382">
    <property type="entry name" value="AAA"/>
    <property type="match status" value="1"/>
</dbReference>
<name>F0Z7C1_DICPU</name>
<organism evidence="7 8">
    <name type="scientific">Dictyostelium purpureum</name>
    <name type="common">Slime mold</name>
    <dbReference type="NCBI Taxonomy" id="5786"/>
    <lineage>
        <taxon>Eukaryota</taxon>
        <taxon>Amoebozoa</taxon>
        <taxon>Evosea</taxon>
        <taxon>Eumycetozoa</taxon>
        <taxon>Dictyostelia</taxon>
        <taxon>Dictyosteliales</taxon>
        <taxon>Dictyosteliaceae</taxon>
        <taxon>Dictyostelium</taxon>
    </lineage>
</organism>
<dbReference type="InterPro" id="IPR003959">
    <property type="entry name" value="ATPase_AAA_core"/>
</dbReference>
<dbReference type="EMBL" id="GL870946">
    <property type="protein sequence ID" value="EGC40114.1"/>
    <property type="molecule type" value="Genomic_DNA"/>
</dbReference>
<dbReference type="GO" id="GO:0016887">
    <property type="term" value="F:ATP hydrolysis activity"/>
    <property type="evidence" value="ECO:0007669"/>
    <property type="project" value="InterPro"/>
</dbReference>
<dbReference type="Gene3D" id="3.40.50.300">
    <property type="entry name" value="P-loop containing nucleotide triphosphate hydrolases"/>
    <property type="match status" value="1"/>
</dbReference>
<dbReference type="GO" id="GO:0005634">
    <property type="term" value="C:nucleus"/>
    <property type="evidence" value="ECO:0000318"/>
    <property type="project" value="GO_Central"/>
</dbReference>
<keyword evidence="2 5" id="KW-0547">Nucleotide-binding</keyword>
<dbReference type="FunCoup" id="F0Z7C1">
    <property type="interactions" value="165"/>
</dbReference>
<keyword evidence="8" id="KW-1185">Reference proteome</keyword>
<dbReference type="InterPro" id="IPR001270">
    <property type="entry name" value="ClpA/B"/>
</dbReference>
<dbReference type="PANTHER" id="PTHR45991:SF1">
    <property type="entry name" value="PACHYTENE CHECKPOINT PROTEIN 2 HOMOLOG"/>
    <property type="match status" value="1"/>
</dbReference>
<dbReference type="PANTHER" id="PTHR45991">
    <property type="entry name" value="PACHYTENE CHECKPOINT PROTEIN 2"/>
    <property type="match status" value="1"/>
</dbReference>
<dbReference type="GO" id="GO:0005694">
    <property type="term" value="C:chromosome"/>
    <property type="evidence" value="ECO:0000318"/>
    <property type="project" value="GO_Central"/>
</dbReference>
<dbReference type="KEGG" id="dpp:DICPUDRAFT_18880"/>
<keyword evidence="4" id="KW-0469">Meiosis</keyword>
<evidence type="ECO:0000313" key="8">
    <source>
        <dbReference type="Proteomes" id="UP000001064"/>
    </source>
</evidence>
<comment type="similarity">
    <text evidence="1">Belongs to the AAA ATPase family. PCH2 subfamily.</text>
</comment>
<evidence type="ECO:0000256" key="4">
    <source>
        <dbReference type="ARBA" id="ARBA00023254"/>
    </source>
</evidence>
<dbReference type="GeneID" id="10509247"/>
<evidence type="ECO:0000256" key="2">
    <source>
        <dbReference type="ARBA" id="ARBA00022741"/>
    </source>
</evidence>
<dbReference type="STRING" id="5786.F0Z7C1"/>
<dbReference type="VEuPathDB" id="AmoebaDB:DICPUDRAFT_18880"/>
<dbReference type="AlphaFoldDB" id="F0Z7C1"/>
<gene>
    <name evidence="7" type="ORF">DICPUDRAFT_18880</name>
</gene>
<dbReference type="OrthoDB" id="10042665at2759"/>